<sequence length="60" mass="6540">MLLTSADGQALEALISARFVRMEGADRVALTDAGMARARELRFSRHRKAGRRRKPAGADG</sequence>
<reference evidence="2 3" key="1">
    <citation type="submission" date="2019-07" db="EMBL/GenBank/DDBJ databases">
        <title>Whole genome shotgun sequence of Reyranella soli NBRC 108950.</title>
        <authorList>
            <person name="Hosoyama A."/>
            <person name="Uohara A."/>
            <person name="Ohji S."/>
            <person name="Ichikawa N."/>
        </authorList>
    </citation>
    <scope>NUCLEOTIDE SEQUENCE [LARGE SCALE GENOMIC DNA]</scope>
    <source>
        <strain evidence="2 3">NBRC 108950</strain>
    </source>
</reference>
<feature type="compositionally biased region" description="Basic residues" evidence="1">
    <location>
        <begin position="44"/>
        <end position="60"/>
    </location>
</feature>
<dbReference type="AlphaFoldDB" id="A0A512NSZ7"/>
<accession>A0A512NSZ7</accession>
<comment type="caution">
    <text evidence="2">The sequence shown here is derived from an EMBL/GenBank/DDBJ whole genome shotgun (WGS) entry which is preliminary data.</text>
</comment>
<protein>
    <submittedName>
        <fullName evidence="2">Uncharacterized protein</fullName>
    </submittedName>
</protein>
<keyword evidence="3" id="KW-1185">Reference proteome</keyword>
<evidence type="ECO:0000256" key="1">
    <source>
        <dbReference type="SAM" id="MobiDB-lite"/>
    </source>
</evidence>
<dbReference type="Proteomes" id="UP000321058">
    <property type="component" value="Unassembled WGS sequence"/>
</dbReference>
<organism evidence="2 3">
    <name type="scientific">Reyranella soli</name>
    <dbReference type="NCBI Taxonomy" id="1230389"/>
    <lineage>
        <taxon>Bacteria</taxon>
        <taxon>Pseudomonadati</taxon>
        <taxon>Pseudomonadota</taxon>
        <taxon>Alphaproteobacteria</taxon>
        <taxon>Hyphomicrobiales</taxon>
        <taxon>Reyranellaceae</taxon>
        <taxon>Reyranella</taxon>
    </lineage>
</organism>
<gene>
    <name evidence="2" type="ORF">RSO01_92150</name>
</gene>
<name>A0A512NSZ7_9HYPH</name>
<feature type="region of interest" description="Disordered" evidence="1">
    <location>
        <begin position="41"/>
        <end position="60"/>
    </location>
</feature>
<evidence type="ECO:0000313" key="2">
    <source>
        <dbReference type="EMBL" id="GEP62049.1"/>
    </source>
</evidence>
<dbReference type="EMBL" id="BKAJ01000296">
    <property type="protein sequence ID" value="GEP62049.1"/>
    <property type="molecule type" value="Genomic_DNA"/>
</dbReference>
<evidence type="ECO:0000313" key="3">
    <source>
        <dbReference type="Proteomes" id="UP000321058"/>
    </source>
</evidence>
<proteinExistence type="predicted"/>